<evidence type="ECO:0000313" key="4">
    <source>
        <dbReference type="EMBL" id="BDZ78329.1"/>
    </source>
</evidence>
<dbReference type="Proteomes" id="UP001305815">
    <property type="component" value="Chromosome"/>
</dbReference>
<keyword evidence="1" id="KW-0238">DNA-binding</keyword>
<dbReference type="InterPro" id="IPR000551">
    <property type="entry name" value="MerR-type_HTH_dom"/>
</dbReference>
<evidence type="ECO:0000256" key="1">
    <source>
        <dbReference type="ARBA" id="ARBA00023125"/>
    </source>
</evidence>
<feature type="coiled-coil region" evidence="2">
    <location>
        <begin position="82"/>
        <end position="109"/>
    </location>
</feature>
<dbReference type="SMART" id="SM00422">
    <property type="entry name" value="HTH_MERR"/>
    <property type="match status" value="1"/>
</dbReference>
<gene>
    <name evidence="4" type="ORF">Lac1_25120</name>
</gene>
<keyword evidence="5" id="KW-1185">Reference proteome</keyword>
<dbReference type="Gene3D" id="1.10.1660.10">
    <property type="match status" value="1"/>
</dbReference>
<organism evidence="4 5">
    <name type="scientific">Claveliimonas bilis</name>
    <dbReference type="NCBI Taxonomy" id="3028070"/>
    <lineage>
        <taxon>Bacteria</taxon>
        <taxon>Bacillati</taxon>
        <taxon>Bacillota</taxon>
        <taxon>Clostridia</taxon>
        <taxon>Lachnospirales</taxon>
        <taxon>Lachnospiraceae</taxon>
        <taxon>Claveliimonas</taxon>
    </lineage>
</organism>
<protein>
    <submittedName>
        <fullName evidence="4">MerR family transcriptional regulator</fullName>
    </submittedName>
</protein>
<dbReference type="Gene3D" id="3.20.80.10">
    <property type="entry name" value="Regulatory factor, effector binding domain"/>
    <property type="match status" value="1"/>
</dbReference>
<proteinExistence type="predicted"/>
<dbReference type="Pfam" id="PF00376">
    <property type="entry name" value="MerR"/>
    <property type="match status" value="1"/>
</dbReference>
<accession>A0ABN6Z4P1</accession>
<dbReference type="PANTHER" id="PTHR30204:SF85">
    <property type="entry name" value="MULTIDRUG-EFFLUX TRANSPORTER 2 REGULATOR"/>
    <property type="match status" value="1"/>
</dbReference>
<dbReference type="InterPro" id="IPR047057">
    <property type="entry name" value="MerR_fam"/>
</dbReference>
<evidence type="ECO:0000259" key="3">
    <source>
        <dbReference type="PROSITE" id="PS50937"/>
    </source>
</evidence>
<dbReference type="InterPro" id="IPR011256">
    <property type="entry name" value="Reg_factor_effector_dom_sf"/>
</dbReference>
<dbReference type="SUPFAM" id="SSF46955">
    <property type="entry name" value="Putative DNA-binding domain"/>
    <property type="match status" value="1"/>
</dbReference>
<dbReference type="RefSeq" id="WP_316265379.1">
    <property type="nucleotide sequence ID" value="NZ_AP027742.1"/>
</dbReference>
<dbReference type="SUPFAM" id="SSF55136">
    <property type="entry name" value="Probable bacterial effector-binding domain"/>
    <property type="match status" value="1"/>
</dbReference>
<dbReference type="PROSITE" id="PS50937">
    <property type="entry name" value="HTH_MERR_2"/>
    <property type="match status" value="1"/>
</dbReference>
<keyword evidence="2" id="KW-0175">Coiled coil</keyword>
<evidence type="ECO:0000256" key="2">
    <source>
        <dbReference type="SAM" id="Coils"/>
    </source>
</evidence>
<evidence type="ECO:0000313" key="5">
    <source>
        <dbReference type="Proteomes" id="UP001305815"/>
    </source>
</evidence>
<dbReference type="InterPro" id="IPR009061">
    <property type="entry name" value="DNA-bd_dom_put_sf"/>
</dbReference>
<reference evidence="5" key="1">
    <citation type="journal article" date="2023" name="Int. J. Syst. Evol. Microbiol.">
        <title>Claveliimonas bilis gen. nov., sp. nov., deoxycholic acid-producing bacteria isolated from human faeces, and reclassification of Sellimonas monacensis Zenner et al. 2021 as Claveliimonas monacensis comb. nov.</title>
        <authorList>
            <person name="Hisatomi A."/>
            <person name="Kastawa N.W.E.P.G."/>
            <person name="Song I."/>
            <person name="Ohkuma M."/>
            <person name="Fukiya S."/>
            <person name="Sakamoto M."/>
        </authorList>
    </citation>
    <scope>NUCLEOTIDE SEQUENCE [LARGE SCALE GENOMIC DNA]</scope>
    <source>
        <strain evidence="5">12BBH14</strain>
    </source>
</reference>
<dbReference type="PANTHER" id="PTHR30204">
    <property type="entry name" value="REDOX-CYCLING DRUG-SENSING TRANSCRIPTIONAL ACTIVATOR SOXR"/>
    <property type="match status" value="1"/>
</dbReference>
<feature type="domain" description="HTH merR-type" evidence="3">
    <location>
        <begin position="10"/>
        <end position="75"/>
    </location>
</feature>
<name>A0ABN6Z4P1_9FIRM</name>
<dbReference type="EMBL" id="AP027742">
    <property type="protein sequence ID" value="BDZ78329.1"/>
    <property type="molecule type" value="Genomic_DNA"/>
</dbReference>
<sequence length="297" mass="34538">MKKEYFLTSGEFAELCGTTKETLFHYDEIGILKPAWLGENRYRYYTPAQFFDYDLIRMMKYTGSSLNDIKWYFSHYDTAHFLEIFRKKQEEIERKKEELEEISRFLSDTIKMTENALDDVYDQPELKYEEEELLLVTSIIPPEGEYIHSVARRMGEHMKKCERYGLKNRAVFGSIISRSNLLAGCEEENGYFSKISEGTKWRGTDERRKESNPGSCEEDIRMKPAGYYAQVNHKGDYSTFGKGLKCLIDFIKKENLEICGDGYVYDMISYLAGGEGDTYVVKIMIPVRSDGMQPAAI</sequence>